<proteinExistence type="predicted"/>
<dbReference type="AlphaFoldDB" id="A0AAD9SIP0"/>
<sequence length="413" mass="47364">MPGLSERLPGSRPTSPVAPRPRRPPPARPSPSLPSWVRVLLDDSNTKAKELQGFLYRGIKPRIRRNKENDLYGYLETFEIHCTFDNRTTTVHSPMVLEQSAWLRDRVAQRGDPELPVCPPEHIRWWHVGWVLEYMYFGKVPGFVMLVDEQLPARYPDRLPRSITVGLVELWEAAEFFGLEGLKERAEEAFRVYMSKGIHHAILVQRGALGARSRVDATGAATEWPAAEGLARPEIRVAHEFAQAAWKIFRGTAAETHYIRYLVSDNGWLIYAPQIAEDAEALDAWESSMFDKDGFADDDELPPDRSLSPQCLNTFSVLMTNLCMWFANSGLFELEWFQAFVPEVGPRPLLYALNRIMRETVASWPRDEYPLAPFSFEREDPWRLIASNTRAVPPRPRTRNMQQDRLVIDLSFS</sequence>
<evidence type="ECO:0000256" key="1">
    <source>
        <dbReference type="SAM" id="MobiDB-lite"/>
    </source>
</evidence>
<gene>
    <name evidence="2" type="ORF">N8I77_002998</name>
</gene>
<evidence type="ECO:0000313" key="2">
    <source>
        <dbReference type="EMBL" id="KAK2609501.1"/>
    </source>
</evidence>
<comment type="caution">
    <text evidence="2">The sequence shown here is derived from an EMBL/GenBank/DDBJ whole genome shotgun (WGS) entry which is preliminary data.</text>
</comment>
<keyword evidence="3" id="KW-1185">Reference proteome</keyword>
<accession>A0AAD9SIP0</accession>
<dbReference type="Proteomes" id="UP001265746">
    <property type="component" value="Unassembled WGS sequence"/>
</dbReference>
<organism evidence="2 3">
    <name type="scientific">Phomopsis amygdali</name>
    <name type="common">Fusicoccum amygdali</name>
    <dbReference type="NCBI Taxonomy" id="1214568"/>
    <lineage>
        <taxon>Eukaryota</taxon>
        <taxon>Fungi</taxon>
        <taxon>Dikarya</taxon>
        <taxon>Ascomycota</taxon>
        <taxon>Pezizomycotina</taxon>
        <taxon>Sordariomycetes</taxon>
        <taxon>Sordariomycetidae</taxon>
        <taxon>Diaporthales</taxon>
        <taxon>Diaporthaceae</taxon>
        <taxon>Diaporthe</taxon>
    </lineage>
</organism>
<feature type="region of interest" description="Disordered" evidence="1">
    <location>
        <begin position="1"/>
        <end position="34"/>
    </location>
</feature>
<dbReference type="EMBL" id="JAUJFL010000002">
    <property type="protein sequence ID" value="KAK2609501.1"/>
    <property type="molecule type" value="Genomic_DNA"/>
</dbReference>
<protein>
    <submittedName>
        <fullName evidence="2">Uncharacterized protein</fullName>
    </submittedName>
</protein>
<evidence type="ECO:0000313" key="3">
    <source>
        <dbReference type="Proteomes" id="UP001265746"/>
    </source>
</evidence>
<name>A0AAD9SIP0_PHOAM</name>
<reference evidence="2" key="1">
    <citation type="submission" date="2023-06" db="EMBL/GenBank/DDBJ databases">
        <authorList>
            <person name="Noh H."/>
        </authorList>
    </citation>
    <scope>NUCLEOTIDE SEQUENCE</scope>
    <source>
        <strain evidence="2">DUCC20226</strain>
    </source>
</reference>